<proteinExistence type="predicted"/>
<sequence>MGKTLWRTYHRREDSARMKRLRAALTAMLPVRLDCERRRDWRTKALVAALSVV</sequence>
<dbReference type="EMBL" id="CADCTC010000181">
    <property type="protein sequence ID" value="CAA9272497.1"/>
    <property type="molecule type" value="Genomic_DNA"/>
</dbReference>
<evidence type="ECO:0000313" key="1">
    <source>
        <dbReference type="EMBL" id="CAA9272497.1"/>
    </source>
</evidence>
<name>A0A6J4JA13_9CHLR</name>
<protein>
    <submittedName>
        <fullName evidence="1">Uncharacterized protein</fullName>
    </submittedName>
</protein>
<organism evidence="1">
    <name type="scientific">uncultured Chloroflexota bacterium</name>
    <dbReference type="NCBI Taxonomy" id="166587"/>
    <lineage>
        <taxon>Bacteria</taxon>
        <taxon>Bacillati</taxon>
        <taxon>Chloroflexota</taxon>
        <taxon>environmental samples</taxon>
    </lineage>
</organism>
<accession>A0A6J4JA13</accession>
<reference evidence="1" key="1">
    <citation type="submission" date="2020-02" db="EMBL/GenBank/DDBJ databases">
        <authorList>
            <person name="Meier V. D."/>
        </authorList>
    </citation>
    <scope>NUCLEOTIDE SEQUENCE</scope>
    <source>
        <strain evidence="1">AVDCRST_MAG77</strain>
    </source>
</reference>
<dbReference type="AlphaFoldDB" id="A0A6J4JA13"/>
<gene>
    <name evidence="1" type="ORF">AVDCRST_MAG77-3291</name>
</gene>